<evidence type="ECO:0000259" key="1">
    <source>
        <dbReference type="Pfam" id="PF13472"/>
    </source>
</evidence>
<keyword evidence="3" id="KW-1185">Reference proteome</keyword>
<dbReference type="EMBL" id="DF967972">
    <property type="protein sequence ID" value="GAP13343.1"/>
    <property type="molecule type" value="Genomic_DNA"/>
</dbReference>
<evidence type="ECO:0000313" key="2">
    <source>
        <dbReference type="EMBL" id="GAP13343.1"/>
    </source>
</evidence>
<dbReference type="InterPro" id="IPR013830">
    <property type="entry name" value="SGNH_hydro"/>
</dbReference>
<reference evidence="2" key="1">
    <citation type="submission" date="2015-07" db="EMBL/GenBank/DDBJ databases">
        <title>Draft Genome Sequences of Anaerolinea thermolimosa IMO-1, Bellilinea caldifistulae GOMI-1, Leptolinea tardivitalis YMTK-2, Levilinea saccharolytica KIBI-1,Longilinea arvoryzae KOME-1, Previously Described as Members of the Anaerolineaceae (Chloroflexi).</title>
        <authorList>
            <person name="Sekiguchi Y."/>
            <person name="Ohashi A."/>
            <person name="Matsuura N."/>
            <person name="Tourlousse M.D."/>
        </authorList>
    </citation>
    <scope>NUCLEOTIDE SEQUENCE [LARGE SCALE GENOMIC DNA]</scope>
    <source>
        <strain evidence="2">KOME-1</strain>
    </source>
</reference>
<protein>
    <submittedName>
        <fullName evidence="2">Lysophospholipase L1</fullName>
    </submittedName>
</protein>
<accession>A0A0S7B7J6</accession>
<dbReference type="Gene3D" id="3.40.50.1110">
    <property type="entry name" value="SGNH hydrolase"/>
    <property type="match status" value="1"/>
</dbReference>
<dbReference type="OrthoDB" id="2513075at2"/>
<dbReference type="RefSeq" id="WP_075072687.1">
    <property type="nucleotide sequence ID" value="NZ_DF967972.1"/>
</dbReference>
<proteinExistence type="predicted"/>
<sequence length="217" mass="24688">MWINGLAIIVIASLLLMAVTRLAVERVAHAHHAQKVSFFNRYPVKPGDIVFLGDSITDGCRWDELFPGLPVKNRGINANLTTNVLSRMDNIVSGHPKAVFILIGTNDLPWFERRHDEQILETYEAILRRLKTETPETSVFVQSILPREKSKAVRIRKLNEGLKDLAMRYGYVYIDLFPHFATPEGQLRPELTNDSLHLLSAGYAIWAEILKPYLRGL</sequence>
<dbReference type="SUPFAM" id="SSF52266">
    <property type="entry name" value="SGNH hydrolase"/>
    <property type="match status" value="1"/>
</dbReference>
<dbReference type="PANTHER" id="PTHR30383:SF5">
    <property type="entry name" value="SGNH HYDROLASE-TYPE ESTERASE DOMAIN-CONTAINING PROTEIN"/>
    <property type="match status" value="1"/>
</dbReference>
<dbReference type="AlphaFoldDB" id="A0A0S7B7J6"/>
<organism evidence="2">
    <name type="scientific">Longilinea arvoryzae</name>
    <dbReference type="NCBI Taxonomy" id="360412"/>
    <lineage>
        <taxon>Bacteria</taxon>
        <taxon>Bacillati</taxon>
        <taxon>Chloroflexota</taxon>
        <taxon>Anaerolineae</taxon>
        <taxon>Anaerolineales</taxon>
        <taxon>Anaerolineaceae</taxon>
        <taxon>Longilinea</taxon>
    </lineage>
</organism>
<dbReference type="STRING" id="360412.LARV_01096"/>
<dbReference type="GO" id="GO:0004622">
    <property type="term" value="F:phosphatidylcholine lysophospholipase activity"/>
    <property type="evidence" value="ECO:0007669"/>
    <property type="project" value="TreeGrafter"/>
</dbReference>
<gene>
    <name evidence="2" type="ORF">LARV_01096</name>
</gene>
<dbReference type="PANTHER" id="PTHR30383">
    <property type="entry name" value="THIOESTERASE 1/PROTEASE 1/LYSOPHOSPHOLIPASE L1"/>
    <property type="match status" value="1"/>
</dbReference>
<dbReference type="InterPro" id="IPR036514">
    <property type="entry name" value="SGNH_hydro_sf"/>
</dbReference>
<dbReference type="Proteomes" id="UP000055060">
    <property type="component" value="Unassembled WGS sequence"/>
</dbReference>
<dbReference type="InterPro" id="IPR051532">
    <property type="entry name" value="Ester_Hydrolysis_Enzymes"/>
</dbReference>
<evidence type="ECO:0000313" key="3">
    <source>
        <dbReference type="Proteomes" id="UP000055060"/>
    </source>
</evidence>
<dbReference type="Pfam" id="PF13472">
    <property type="entry name" value="Lipase_GDSL_2"/>
    <property type="match status" value="1"/>
</dbReference>
<name>A0A0S7B7J6_9CHLR</name>
<feature type="domain" description="SGNH hydrolase-type esterase" evidence="1">
    <location>
        <begin position="51"/>
        <end position="205"/>
    </location>
</feature>